<dbReference type="Gene3D" id="2.130.10.10">
    <property type="entry name" value="YVTN repeat-like/Quinoprotein amine dehydrogenase"/>
    <property type="match status" value="1"/>
</dbReference>
<dbReference type="OrthoDB" id="7156875at2"/>
<evidence type="ECO:0000256" key="6">
    <source>
        <dbReference type="ARBA" id="ARBA00023263"/>
    </source>
</evidence>
<keyword evidence="3" id="KW-1029">Fimbrium biogenesis</keyword>
<evidence type="ECO:0000256" key="2">
    <source>
        <dbReference type="ARBA" id="ARBA00008387"/>
    </source>
</evidence>
<evidence type="ECO:0000256" key="5">
    <source>
        <dbReference type="ARBA" id="ARBA00022837"/>
    </source>
</evidence>
<dbReference type="KEGG" id="wma:WM2015_246"/>
<comment type="subcellular location">
    <subcellularLocation>
        <location evidence="1">Fimbrium</location>
    </subcellularLocation>
</comment>
<evidence type="ECO:0000313" key="10">
    <source>
        <dbReference type="Proteomes" id="UP000066624"/>
    </source>
</evidence>
<dbReference type="GO" id="GO:0009289">
    <property type="term" value="C:pilus"/>
    <property type="evidence" value="ECO:0007669"/>
    <property type="project" value="UniProtKB-SubCell"/>
</dbReference>
<feature type="region of interest" description="Disordered" evidence="7">
    <location>
        <begin position="367"/>
        <end position="393"/>
    </location>
</feature>
<dbReference type="PATRIC" id="fig|1579979.3.peg.251"/>
<proteinExistence type="inferred from homology"/>
<gene>
    <name evidence="9" type="ORF">WM2015_246</name>
</gene>
<dbReference type="GO" id="GO:0046872">
    <property type="term" value="F:metal ion binding"/>
    <property type="evidence" value="ECO:0007669"/>
    <property type="project" value="UniProtKB-KW"/>
</dbReference>
<keyword evidence="10" id="KW-1185">Reference proteome</keyword>
<dbReference type="STRING" id="1579979.WM2015_246"/>
<protein>
    <submittedName>
        <fullName evidence="9">Tfp pilus assembly protein, tip-associated adhesin PilY1</fullName>
    </submittedName>
</protein>
<accession>A0A0K0XSJ9</accession>
<feature type="signal peptide" evidence="8">
    <location>
        <begin position="1"/>
        <end position="27"/>
    </location>
</feature>
<keyword evidence="4" id="KW-0479">Metal-binding</keyword>
<comment type="similarity">
    <text evidence="2">Belongs to the PilY1 family.</text>
</comment>
<evidence type="ECO:0000256" key="4">
    <source>
        <dbReference type="ARBA" id="ARBA00022723"/>
    </source>
</evidence>
<sequence length="1136" mass="123390">MMKLRFNSIVLTAVFCCTVGISAPASADDLDIAQTPLFVAVNIDPNIMFTLDDSGSMQWEFMPDGPEFRYTLFMFPRPNGLYGGVNYANQVPSFRDDSLHNYFGRSAANNGVFYNPDLTYKPWKNADGSFMPDADPRNALYNPHIPGLGDLDLLDEQTQRAVWFRGNAFDQAFCDPCNGDHTYWPITYYNYIGGDRTDRDSYERVQIRNTTPASATFTSPGGITRTRNEEIQNFANWFQYSRSRILAARNGIGRAFAELPSRARVGFAAINQDSTSVDGVNTRTIIDGVRPFDGLDRDRFYEALYGRVINNNGTPLRRAAEDVGEYFQRSDARGPWSTLPGSAAGQDLYCRQSFHILMTDGFWNGGDPDVDNSDNTAGPTHSNSAGDTGGYVPVDPYRDTRSNTLGDVAMEFWKNDLRGDLENRVPTNDTDPAFWQHLTTYGIGLGVTGALDPEDVFEAVENGDAVDWGDPANDNPAKIDDLLHFGINGRGGYFSASDPDSFANQLGAILADIASRANATTGASVSATRLTTGSLIYAASFDTQGWVGELEAIDPIEDVVVAEASEQLALLGADNRNIWSWDPDADASAEFISGSGVQDRVMANAPGSYTADALFAFLRGDNVPGMRFRSSMLGDIVGSRPVFSGPGNEGWARVDLGYLGYIDAVKRDPRDPCEQEDPADCAAARYDTVFVGSNDGMLHAFDARTMDELFAYVPAAVHENLWQLADPDYNHRFYVDGQVAVADALEGSGWGTFLVGTLGAGGRGVYALDVSTPQNFGENDVRWEFTAEDDPDLGYTYGDPLITRLENEEWVAIFGNGYNSADGQAYLYVLNLFSGAVLHKVPLGDPGGNGLSGVAGWREAATRSYIDRVYAGDLNGTMWRIDFEGSEPVVVYDDGLFTDPNGRPITATPTIAANPDGGLNVFFGTGKLIENSDRLTVNLDRFFAIRDLNEPVSNLTRLSKGEIASEGVGVRSVINEGNGPEGWYVDLEVGGPSGERVMAKAVIQFGILIIATYEPVDDPCTPGGIQRLYVLDAATGNGAFPGCTNCGAIEVGIGAPISPPIVIKQHTRTQPDGLIDFPGIPNPEEPEDPGVPPEVTDDALREEWCSVYGIPPLVEGATFTALGSICEGRQVWIQRR</sequence>
<evidence type="ECO:0000256" key="7">
    <source>
        <dbReference type="SAM" id="MobiDB-lite"/>
    </source>
</evidence>
<reference evidence="9 10" key="1">
    <citation type="submission" date="2015-07" db="EMBL/GenBank/DDBJ databases">
        <authorList>
            <person name="Noorani M."/>
        </authorList>
    </citation>
    <scope>NUCLEOTIDE SEQUENCE [LARGE SCALE GENOMIC DNA]</scope>
    <source>
        <strain evidence="9 10">KCTC 42284</strain>
    </source>
</reference>
<dbReference type="InterPro" id="IPR011047">
    <property type="entry name" value="Quinoprotein_ADH-like_sf"/>
</dbReference>
<evidence type="ECO:0000256" key="3">
    <source>
        <dbReference type="ARBA" id="ARBA00022558"/>
    </source>
</evidence>
<dbReference type="Pfam" id="PF05567">
    <property type="entry name" value="T4P_PilY1"/>
    <property type="match status" value="1"/>
</dbReference>
<organism evidence="9 10">
    <name type="scientific">Wenzhouxiangella marina</name>
    <dbReference type="NCBI Taxonomy" id="1579979"/>
    <lineage>
        <taxon>Bacteria</taxon>
        <taxon>Pseudomonadati</taxon>
        <taxon>Pseudomonadota</taxon>
        <taxon>Gammaproteobacteria</taxon>
        <taxon>Chromatiales</taxon>
        <taxon>Wenzhouxiangellaceae</taxon>
        <taxon>Wenzhouxiangella</taxon>
    </lineage>
</organism>
<evidence type="ECO:0000256" key="8">
    <source>
        <dbReference type="SAM" id="SignalP"/>
    </source>
</evidence>
<dbReference type="InterPro" id="IPR015943">
    <property type="entry name" value="WD40/YVTN_repeat-like_dom_sf"/>
</dbReference>
<name>A0A0K0XSJ9_9GAMM</name>
<feature type="compositionally biased region" description="Polar residues" evidence="7">
    <location>
        <begin position="373"/>
        <end position="386"/>
    </location>
</feature>
<dbReference type="AlphaFoldDB" id="A0A0K0XSJ9"/>
<evidence type="ECO:0000313" key="9">
    <source>
        <dbReference type="EMBL" id="AKS40635.1"/>
    </source>
</evidence>
<keyword evidence="5" id="KW-0106">Calcium</keyword>
<dbReference type="InterPro" id="IPR008707">
    <property type="entry name" value="B-propeller_PilY1"/>
</dbReference>
<dbReference type="SUPFAM" id="SSF50998">
    <property type="entry name" value="Quinoprotein alcohol dehydrogenase-like"/>
    <property type="match status" value="1"/>
</dbReference>
<keyword evidence="8" id="KW-0732">Signal</keyword>
<evidence type="ECO:0000256" key="1">
    <source>
        <dbReference type="ARBA" id="ARBA00004561"/>
    </source>
</evidence>
<dbReference type="EMBL" id="CP012154">
    <property type="protein sequence ID" value="AKS40635.1"/>
    <property type="molecule type" value="Genomic_DNA"/>
</dbReference>
<dbReference type="Proteomes" id="UP000066624">
    <property type="component" value="Chromosome"/>
</dbReference>
<feature type="chain" id="PRO_5043814314" evidence="8">
    <location>
        <begin position="28"/>
        <end position="1136"/>
    </location>
</feature>
<dbReference type="RefSeq" id="WP_049724328.1">
    <property type="nucleotide sequence ID" value="NZ_CP012154.1"/>
</dbReference>
<keyword evidence="6" id="KW-0281">Fimbrium</keyword>